<comment type="caution">
    <text evidence="2">The sequence shown here is derived from an EMBL/GenBank/DDBJ whole genome shotgun (WGS) entry which is preliminary data.</text>
</comment>
<gene>
    <name evidence="2" type="ORF">AXG93_3016s1180</name>
</gene>
<evidence type="ECO:0000313" key="2">
    <source>
        <dbReference type="EMBL" id="OAE30634.1"/>
    </source>
</evidence>
<accession>A0A176WCH2</accession>
<dbReference type="AlphaFoldDB" id="A0A176WCH2"/>
<name>A0A176WCH2_MARPO</name>
<sequence>MCSSDVFDLLVDFPLQLKTEPLDDLFDTEPKPILNRKLLDTPTSFFCYDEEPTNSIPKSPVPMFNYEEEEAIFSPKSPTQALNCDGVDMKSCLRSPSPSLNTDGEQINRSPKTCPEPRTPKAKSRPESLSPPAVTKSDSPKTSVLTTADGSALVGGPVYMKASKLHPYEDFHSFLIREGGIGRDRLARLVSSQEYPRADEDFVSFLARSIGIKDEQYVTNLRQALRCEPIIDFGKSQGPVKMEVDYSKLEVGPDEDAISFFVRAGSWESTSSVDEELASVGLDEDEDAESFLRRTGNLSTSGLEFESLKDSQFVPAGMSSFITAKEELEALKDQVLVQVSSPSEPMKDEVLVQVTPPSTPEDMEVQFLLLLVDTEGKKYGNRLGI</sequence>
<feature type="compositionally biased region" description="Polar residues" evidence="1">
    <location>
        <begin position="94"/>
        <end position="111"/>
    </location>
</feature>
<dbReference type="Proteomes" id="UP000077202">
    <property type="component" value="Unassembled WGS sequence"/>
</dbReference>
<proteinExistence type="predicted"/>
<organism evidence="2 3">
    <name type="scientific">Marchantia polymorpha subsp. ruderalis</name>
    <dbReference type="NCBI Taxonomy" id="1480154"/>
    <lineage>
        <taxon>Eukaryota</taxon>
        <taxon>Viridiplantae</taxon>
        <taxon>Streptophyta</taxon>
        <taxon>Embryophyta</taxon>
        <taxon>Marchantiophyta</taxon>
        <taxon>Marchantiopsida</taxon>
        <taxon>Marchantiidae</taxon>
        <taxon>Marchantiales</taxon>
        <taxon>Marchantiaceae</taxon>
        <taxon>Marchantia</taxon>
    </lineage>
</organism>
<reference evidence="2" key="1">
    <citation type="submission" date="2016-03" db="EMBL/GenBank/DDBJ databases">
        <title>Mechanisms controlling the formation of the plant cell surface in tip-growing cells are functionally conserved among land plants.</title>
        <authorList>
            <person name="Honkanen S."/>
            <person name="Jones V.A."/>
            <person name="Morieri G."/>
            <person name="Champion C."/>
            <person name="Hetherington A.J."/>
            <person name="Kelly S."/>
            <person name="Saint-Marcoux D."/>
            <person name="Proust H."/>
            <person name="Prescott H."/>
            <person name="Dolan L."/>
        </authorList>
    </citation>
    <scope>NUCLEOTIDE SEQUENCE [LARGE SCALE GENOMIC DNA]</scope>
    <source>
        <tissue evidence="2">Whole gametophyte</tissue>
    </source>
</reference>
<keyword evidence="3" id="KW-1185">Reference proteome</keyword>
<feature type="region of interest" description="Disordered" evidence="1">
    <location>
        <begin position="94"/>
        <end position="143"/>
    </location>
</feature>
<evidence type="ECO:0000313" key="3">
    <source>
        <dbReference type="Proteomes" id="UP000077202"/>
    </source>
</evidence>
<dbReference type="EMBL" id="LVLJ01001283">
    <property type="protein sequence ID" value="OAE30634.1"/>
    <property type="molecule type" value="Genomic_DNA"/>
</dbReference>
<protein>
    <submittedName>
        <fullName evidence="2">Uncharacterized protein</fullName>
    </submittedName>
</protein>
<evidence type="ECO:0000256" key="1">
    <source>
        <dbReference type="SAM" id="MobiDB-lite"/>
    </source>
</evidence>